<dbReference type="Proteomes" id="UP000887159">
    <property type="component" value="Unassembled WGS sequence"/>
</dbReference>
<keyword evidence="2" id="KW-1185">Reference proteome</keyword>
<evidence type="ECO:0000313" key="2">
    <source>
        <dbReference type="Proteomes" id="UP000887159"/>
    </source>
</evidence>
<gene>
    <name evidence="1" type="ORF">TNCV_154511</name>
</gene>
<reference evidence="1" key="1">
    <citation type="submission" date="2020-08" db="EMBL/GenBank/DDBJ databases">
        <title>Multicomponent nature underlies the extraordinary mechanical properties of spider dragline silk.</title>
        <authorList>
            <person name="Kono N."/>
            <person name="Nakamura H."/>
            <person name="Mori M."/>
            <person name="Yoshida Y."/>
            <person name="Ohtoshi R."/>
            <person name="Malay A.D."/>
            <person name="Moran D.A.P."/>
            <person name="Tomita M."/>
            <person name="Numata K."/>
            <person name="Arakawa K."/>
        </authorList>
    </citation>
    <scope>NUCLEOTIDE SEQUENCE</scope>
</reference>
<dbReference type="AlphaFoldDB" id="A0A8X7BKU6"/>
<comment type="caution">
    <text evidence="1">The sequence shown here is derived from an EMBL/GenBank/DDBJ whole genome shotgun (WGS) entry which is preliminary data.</text>
</comment>
<protein>
    <submittedName>
        <fullName evidence="1">Uncharacterized protein</fullName>
    </submittedName>
</protein>
<sequence>MHDVVRQKPGIPIGIPSVCRYGLIYKNVESANCRKSGRPKFGIFDAEDGPLILERSKELAKQMGITGSNKSRMVGMLQEKRWHRTKKSEEVQAKIENLLKILPKPRSRTVASNGNTECRSV</sequence>
<name>A0A8X7BKU6_TRICX</name>
<proteinExistence type="predicted"/>
<dbReference type="EMBL" id="BMAU01021429">
    <property type="protein sequence ID" value="GFY34878.1"/>
    <property type="molecule type" value="Genomic_DNA"/>
</dbReference>
<evidence type="ECO:0000313" key="1">
    <source>
        <dbReference type="EMBL" id="GFY34878.1"/>
    </source>
</evidence>
<accession>A0A8X7BKU6</accession>
<organism evidence="1 2">
    <name type="scientific">Trichonephila clavipes</name>
    <name type="common">Golden silk orbweaver</name>
    <name type="synonym">Nephila clavipes</name>
    <dbReference type="NCBI Taxonomy" id="2585209"/>
    <lineage>
        <taxon>Eukaryota</taxon>
        <taxon>Metazoa</taxon>
        <taxon>Ecdysozoa</taxon>
        <taxon>Arthropoda</taxon>
        <taxon>Chelicerata</taxon>
        <taxon>Arachnida</taxon>
        <taxon>Araneae</taxon>
        <taxon>Araneomorphae</taxon>
        <taxon>Entelegynae</taxon>
        <taxon>Araneoidea</taxon>
        <taxon>Nephilidae</taxon>
        <taxon>Trichonephila</taxon>
    </lineage>
</organism>